<feature type="transmembrane region" description="Helical" evidence="1">
    <location>
        <begin position="72"/>
        <end position="91"/>
    </location>
</feature>
<protein>
    <submittedName>
        <fullName evidence="2">Uncharacterized protein</fullName>
    </submittedName>
</protein>
<evidence type="ECO:0000313" key="3">
    <source>
        <dbReference type="Proteomes" id="UP000003900"/>
    </source>
</evidence>
<dbReference type="RefSeq" id="WP_006679997.1">
    <property type="nucleotide sequence ID" value="NZ_AHKH01000187.1"/>
</dbReference>
<gene>
    <name evidence="2" type="ORF">PDENDC454_27663</name>
</gene>
<dbReference type="Proteomes" id="UP000003900">
    <property type="component" value="Unassembled WGS sequence"/>
</dbReference>
<sequence length="101" mass="11388">MRQPTTYPYSFPAIFSLIIAKKYDGTICGHPKYSDDISVGYKYESGKETPPSRHWHGSVSAKIVQVTQMRKIIYFLIAGIVLIAAIVIFTPNPKLGDLDRR</sequence>
<keyword evidence="3" id="KW-1185">Reference proteome</keyword>
<dbReference type="AlphaFoldDB" id="H3SPM2"/>
<evidence type="ECO:0000256" key="1">
    <source>
        <dbReference type="SAM" id="Phobius"/>
    </source>
</evidence>
<keyword evidence="1" id="KW-1133">Transmembrane helix</keyword>
<proteinExistence type="predicted"/>
<keyword evidence="1" id="KW-0472">Membrane</keyword>
<comment type="caution">
    <text evidence="2">The sequence shown here is derived from an EMBL/GenBank/DDBJ whole genome shotgun (WGS) entry which is preliminary data.</text>
</comment>
<name>H3SPM2_9BACL</name>
<evidence type="ECO:0000313" key="2">
    <source>
        <dbReference type="EMBL" id="EHQ58972.1"/>
    </source>
</evidence>
<dbReference type="EMBL" id="AHKH01000187">
    <property type="protein sequence ID" value="EHQ58972.1"/>
    <property type="molecule type" value="Genomic_DNA"/>
</dbReference>
<reference evidence="2 3" key="1">
    <citation type="journal article" date="2012" name="J. Bacteriol.">
        <title>Genome Sequence of the Pattern-Forming Social Bacterium Paenibacillus dendritiformis C454 Chiral Morphotype.</title>
        <authorList>
            <person name="Sirota-Madi A."/>
            <person name="Olender T."/>
            <person name="Helman Y."/>
            <person name="Brainis I."/>
            <person name="Finkelshtein A."/>
            <person name="Roth D."/>
            <person name="Hagai E."/>
            <person name="Leshkowitz D."/>
            <person name="Brodsky L."/>
            <person name="Galatenko V."/>
            <person name="Nikolaev V."/>
            <person name="Gutnick D.L."/>
            <person name="Lancet D."/>
            <person name="Ben-Jacob E."/>
        </authorList>
    </citation>
    <scope>NUCLEOTIDE SEQUENCE [LARGE SCALE GENOMIC DNA]</scope>
    <source>
        <strain evidence="2 3">C454</strain>
    </source>
</reference>
<keyword evidence="1" id="KW-0812">Transmembrane</keyword>
<organism evidence="2 3">
    <name type="scientific">Paenibacillus dendritiformis C454</name>
    <dbReference type="NCBI Taxonomy" id="1131935"/>
    <lineage>
        <taxon>Bacteria</taxon>
        <taxon>Bacillati</taxon>
        <taxon>Bacillota</taxon>
        <taxon>Bacilli</taxon>
        <taxon>Bacillales</taxon>
        <taxon>Paenibacillaceae</taxon>
        <taxon>Paenibacillus</taxon>
    </lineage>
</organism>
<accession>H3SPM2</accession>